<dbReference type="Gene3D" id="1.10.287.130">
    <property type="match status" value="1"/>
</dbReference>
<evidence type="ECO:0000313" key="5">
    <source>
        <dbReference type="Proteomes" id="UP000825701"/>
    </source>
</evidence>
<dbReference type="SUPFAM" id="SSF47384">
    <property type="entry name" value="Homodimeric domain of signal transducing histidine kinase"/>
    <property type="match status" value="1"/>
</dbReference>
<protein>
    <recommendedName>
        <fullName evidence="2">histidine kinase</fullName>
        <ecNumber evidence="2">2.7.13.3</ecNumber>
    </recommendedName>
</protein>
<evidence type="ECO:0000259" key="3">
    <source>
        <dbReference type="PROSITE" id="PS50113"/>
    </source>
</evidence>
<dbReference type="Pfam" id="PF00512">
    <property type="entry name" value="HisKA"/>
    <property type="match status" value="1"/>
</dbReference>
<dbReference type="Gene3D" id="3.30.450.20">
    <property type="entry name" value="PAS domain"/>
    <property type="match status" value="1"/>
</dbReference>
<dbReference type="InterPro" id="IPR003661">
    <property type="entry name" value="HisK_dim/P_dom"/>
</dbReference>
<dbReference type="EC" id="2.7.13.3" evidence="2"/>
<sequence>MRRARSSAGPREVFPGSRGLAIERDLKRTLELGAVTTVEREPQTSGLSTVFEVVQVPLRGANGEIERIFLSARDISERKRVERLKSEFVSTVSHELRTPLTSIGDRSAC</sequence>
<evidence type="ECO:0000256" key="2">
    <source>
        <dbReference type="ARBA" id="ARBA00012438"/>
    </source>
</evidence>
<feature type="domain" description="PAC" evidence="3">
    <location>
        <begin position="28"/>
        <end position="87"/>
    </location>
</feature>
<dbReference type="RefSeq" id="WP_261403988.1">
    <property type="nucleotide sequence ID" value="NZ_CP081869.1"/>
</dbReference>
<dbReference type="GO" id="GO:0000155">
    <property type="term" value="F:phosphorelay sensor kinase activity"/>
    <property type="evidence" value="ECO:0007669"/>
    <property type="project" value="InterPro"/>
</dbReference>
<dbReference type="SUPFAM" id="SSF55785">
    <property type="entry name" value="PYP-like sensor domain (PAS domain)"/>
    <property type="match status" value="1"/>
</dbReference>
<dbReference type="Pfam" id="PF08448">
    <property type="entry name" value="PAS_4"/>
    <property type="match status" value="1"/>
</dbReference>
<name>A0A9E6RBG7_9HYPH</name>
<organism evidence="4 5">
    <name type="scientific">Chenggangzhangella methanolivorans</name>
    <dbReference type="NCBI Taxonomy" id="1437009"/>
    <lineage>
        <taxon>Bacteria</taxon>
        <taxon>Pseudomonadati</taxon>
        <taxon>Pseudomonadota</taxon>
        <taxon>Alphaproteobacteria</taxon>
        <taxon>Hyphomicrobiales</taxon>
        <taxon>Methylopilaceae</taxon>
        <taxon>Chenggangzhangella</taxon>
    </lineage>
</organism>
<dbReference type="Proteomes" id="UP000825701">
    <property type="component" value="Chromosome"/>
</dbReference>
<evidence type="ECO:0000256" key="1">
    <source>
        <dbReference type="ARBA" id="ARBA00000085"/>
    </source>
</evidence>
<keyword evidence="5" id="KW-1185">Reference proteome</keyword>
<dbReference type="CDD" id="cd00082">
    <property type="entry name" value="HisKA"/>
    <property type="match status" value="1"/>
</dbReference>
<reference evidence="4" key="1">
    <citation type="submission" date="2021-08" db="EMBL/GenBank/DDBJ databases">
        <authorList>
            <person name="Zhang H."/>
            <person name="Xu M."/>
            <person name="Yu Z."/>
            <person name="Yang L."/>
            <person name="Cai Y."/>
        </authorList>
    </citation>
    <scope>NUCLEOTIDE SEQUENCE</scope>
    <source>
        <strain evidence="4">CHL1</strain>
    </source>
</reference>
<evidence type="ECO:0000313" key="4">
    <source>
        <dbReference type="EMBL" id="QZO00795.1"/>
    </source>
</evidence>
<dbReference type="InterPro" id="IPR013656">
    <property type="entry name" value="PAS_4"/>
</dbReference>
<dbReference type="KEGG" id="cmet:K6K41_03755"/>
<proteinExistence type="predicted"/>
<dbReference type="InterPro" id="IPR000700">
    <property type="entry name" value="PAS-assoc_C"/>
</dbReference>
<gene>
    <name evidence="4" type="ORF">K6K41_03755</name>
</gene>
<dbReference type="InterPro" id="IPR035965">
    <property type="entry name" value="PAS-like_dom_sf"/>
</dbReference>
<dbReference type="EMBL" id="CP081869">
    <property type="protein sequence ID" value="QZO00795.1"/>
    <property type="molecule type" value="Genomic_DNA"/>
</dbReference>
<accession>A0A9E6RBG7</accession>
<dbReference type="InterPro" id="IPR036097">
    <property type="entry name" value="HisK_dim/P_sf"/>
</dbReference>
<dbReference type="AlphaFoldDB" id="A0A9E6RBG7"/>
<dbReference type="PROSITE" id="PS50113">
    <property type="entry name" value="PAC"/>
    <property type="match status" value="1"/>
</dbReference>
<comment type="catalytic activity">
    <reaction evidence="1">
        <text>ATP + protein L-histidine = ADP + protein N-phospho-L-histidine.</text>
        <dbReference type="EC" id="2.7.13.3"/>
    </reaction>
</comment>